<keyword evidence="3" id="KW-1133">Transmembrane helix</keyword>
<dbReference type="AlphaFoldDB" id="A0A087AYP5"/>
<dbReference type="STRING" id="1688.BCUN_1507"/>
<dbReference type="InterPro" id="IPR000253">
    <property type="entry name" value="FHA_dom"/>
</dbReference>
<feature type="region of interest" description="Disordered" evidence="2">
    <location>
        <begin position="193"/>
        <end position="215"/>
    </location>
</feature>
<evidence type="ECO:0000256" key="1">
    <source>
        <dbReference type="ARBA" id="ARBA00022553"/>
    </source>
</evidence>
<dbReference type="CDD" id="cd00060">
    <property type="entry name" value="FHA"/>
    <property type="match status" value="1"/>
</dbReference>
<comment type="caution">
    <text evidence="5">The sequence shown here is derived from an EMBL/GenBank/DDBJ whole genome shotgun (WGS) entry which is preliminary data.</text>
</comment>
<dbReference type="SUPFAM" id="SSF49879">
    <property type="entry name" value="SMAD/FHA domain"/>
    <property type="match status" value="1"/>
</dbReference>
<feature type="transmembrane region" description="Helical" evidence="3">
    <location>
        <begin position="27"/>
        <end position="45"/>
    </location>
</feature>
<keyword evidence="6" id="KW-1185">Reference proteome</keyword>
<feature type="compositionally biased region" description="Pro residues" evidence="2">
    <location>
        <begin position="202"/>
        <end position="211"/>
    </location>
</feature>
<feature type="region of interest" description="Disordered" evidence="2">
    <location>
        <begin position="229"/>
        <end position="255"/>
    </location>
</feature>
<reference evidence="5 6" key="1">
    <citation type="submission" date="2014-03" db="EMBL/GenBank/DDBJ databases">
        <title>Genomics of Bifidobacteria.</title>
        <authorList>
            <person name="Ventura M."/>
            <person name="Milani C."/>
            <person name="Lugli G.A."/>
        </authorList>
    </citation>
    <scope>NUCLEOTIDE SEQUENCE [LARGE SCALE GENOMIC DNA]</scope>
    <source>
        <strain evidence="5 6">LMG 10738</strain>
    </source>
</reference>
<organism evidence="5 6">
    <name type="scientific">Bifidobacterium cuniculi</name>
    <dbReference type="NCBI Taxonomy" id="1688"/>
    <lineage>
        <taxon>Bacteria</taxon>
        <taxon>Bacillati</taxon>
        <taxon>Actinomycetota</taxon>
        <taxon>Actinomycetes</taxon>
        <taxon>Bifidobacteriales</taxon>
        <taxon>Bifidobacteriaceae</taxon>
        <taxon>Bifidobacterium</taxon>
    </lineage>
</organism>
<dbReference type="PANTHER" id="PTHR23308">
    <property type="entry name" value="NUCLEAR INHIBITOR OF PROTEIN PHOSPHATASE-1"/>
    <property type="match status" value="1"/>
</dbReference>
<dbReference type="PROSITE" id="PS50006">
    <property type="entry name" value="FHA_DOMAIN"/>
    <property type="match status" value="1"/>
</dbReference>
<keyword evidence="3" id="KW-0812">Transmembrane</keyword>
<keyword evidence="1" id="KW-0597">Phosphoprotein</keyword>
<dbReference type="InterPro" id="IPR050923">
    <property type="entry name" value="Cell_Proc_Reg/RNA_Proc"/>
</dbReference>
<dbReference type="Gene3D" id="2.60.200.20">
    <property type="match status" value="1"/>
</dbReference>
<evidence type="ECO:0000259" key="4">
    <source>
        <dbReference type="PROSITE" id="PS50006"/>
    </source>
</evidence>
<name>A0A087AYP5_9BIFI</name>
<keyword evidence="3" id="KW-0472">Membrane</keyword>
<feature type="domain" description="FHA" evidence="4">
    <location>
        <begin position="280"/>
        <end position="332"/>
    </location>
</feature>
<sequence length="372" mass="38764">MVTLDVLEPDTRLVARYTEASAGRQSAASFIDLACVLLVGTAVFVASRSVPLTALCTLQAVLVIALWEASRGATPGQLALGVRTVRAESLGDARAGILPAGTARIVRKYLVLAGSTCLFVVGLPIALCSPLFSASRRGWADRAGAVARVDVRSRTLVSVPVKPRDIPDYSRSDDSLDVHLDMPVVLPAESVAQPAAAASTPTPRPAMPPRPAVAVQAPAAPAAPVMQVPLPERPAPRHAAVPAPTPSLPSRPVPQTGGRTRLFLRFADGTSMPLSVPSTLVLGRKPSAQRPGDIPIAVPDTTGTVSRNHARLELLDGQWWITDLGSTNGTRIIDGGEERALAAKVRTPLSAGSRLSLGETGCSIVTATQRSA</sequence>
<proteinExistence type="predicted"/>
<feature type="compositionally biased region" description="Pro residues" evidence="2">
    <location>
        <begin position="243"/>
        <end position="252"/>
    </location>
</feature>
<feature type="transmembrane region" description="Helical" evidence="3">
    <location>
        <begin position="109"/>
        <end position="132"/>
    </location>
</feature>
<dbReference type="eggNOG" id="COG1716">
    <property type="taxonomic scope" value="Bacteria"/>
</dbReference>
<dbReference type="EMBL" id="JGYV01000006">
    <property type="protein sequence ID" value="KFI63895.1"/>
    <property type="molecule type" value="Genomic_DNA"/>
</dbReference>
<gene>
    <name evidence="5" type="ORF">BCUN_1507</name>
</gene>
<protein>
    <submittedName>
        <fullName evidence="5">TransRDD family protein</fullName>
    </submittedName>
</protein>
<evidence type="ECO:0000256" key="3">
    <source>
        <dbReference type="SAM" id="Phobius"/>
    </source>
</evidence>
<evidence type="ECO:0000256" key="2">
    <source>
        <dbReference type="SAM" id="MobiDB-lite"/>
    </source>
</evidence>
<accession>A0A087AYP5</accession>
<evidence type="ECO:0000313" key="6">
    <source>
        <dbReference type="Proteomes" id="UP000029067"/>
    </source>
</evidence>
<dbReference type="Proteomes" id="UP000029067">
    <property type="component" value="Unassembled WGS sequence"/>
</dbReference>
<dbReference type="Pfam" id="PF00498">
    <property type="entry name" value="FHA"/>
    <property type="match status" value="1"/>
</dbReference>
<evidence type="ECO:0000313" key="5">
    <source>
        <dbReference type="EMBL" id="KFI63895.1"/>
    </source>
</evidence>
<dbReference type="OrthoDB" id="3254248at2"/>
<dbReference type="RefSeq" id="WP_051920804.1">
    <property type="nucleotide sequence ID" value="NZ_JGYV01000006.1"/>
</dbReference>
<dbReference type="InterPro" id="IPR008984">
    <property type="entry name" value="SMAD_FHA_dom_sf"/>
</dbReference>